<dbReference type="GO" id="GO:0005886">
    <property type="term" value="C:plasma membrane"/>
    <property type="evidence" value="ECO:0007669"/>
    <property type="project" value="UniProtKB-SubCell"/>
</dbReference>
<feature type="transmembrane region" description="Helical" evidence="6">
    <location>
        <begin position="287"/>
        <end position="308"/>
    </location>
</feature>
<feature type="transmembrane region" description="Helical" evidence="6">
    <location>
        <begin position="170"/>
        <end position="189"/>
    </location>
</feature>
<keyword evidence="4 6" id="KW-1133">Transmembrane helix</keyword>
<accession>A0A438AG53</accession>
<dbReference type="InterPro" id="IPR011701">
    <property type="entry name" value="MFS"/>
</dbReference>
<gene>
    <name evidence="8" type="ORF">EKE94_09285</name>
</gene>
<dbReference type="AlphaFoldDB" id="A0A438AG53"/>
<evidence type="ECO:0000313" key="8">
    <source>
        <dbReference type="EMBL" id="RVV97689.1"/>
    </source>
</evidence>
<dbReference type="EMBL" id="RQXX01000003">
    <property type="protein sequence ID" value="RVV97689.1"/>
    <property type="molecule type" value="Genomic_DNA"/>
</dbReference>
<dbReference type="SUPFAM" id="SSF103473">
    <property type="entry name" value="MFS general substrate transporter"/>
    <property type="match status" value="1"/>
</dbReference>
<feature type="transmembrane region" description="Helical" evidence="6">
    <location>
        <begin position="52"/>
        <end position="72"/>
    </location>
</feature>
<dbReference type="InterPro" id="IPR036259">
    <property type="entry name" value="MFS_trans_sf"/>
</dbReference>
<feature type="domain" description="Major facilitator superfamily (MFS) profile" evidence="7">
    <location>
        <begin position="214"/>
        <end position="412"/>
    </location>
</feature>
<feature type="transmembrane region" description="Helical" evidence="6">
    <location>
        <begin position="138"/>
        <end position="158"/>
    </location>
</feature>
<evidence type="ECO:0000256" key="1">
    <source>
        <dbReference type="ARBA" id="ARBA00004651"/>
    </source>
</evidence>
<organism evidence="8 9">
    <name type="scientific">Mesobaculum littorinae</name>
    <dbReference type="NCBI Taxonomy" id="2486419"/>
    <lineage>
        <taxon>Bacteria</taxon>
        <taxon>Pseudomonadati</taxon>
        <taxon>Pseudomonadota</taxon>
        <taxon>Alphaproteobacteria</taxon>
        <taxon>Rhodobacterales</taxon>
        <taxon>Roseobacteraceae</taxon>
        <taxon>Mesobaculum</taxon>
    </lineage>
</organism>
<name>A0A438AG53_9RHOB</name>
<dbReference type="PROSITE" id="PS50850">
    <property type="entry name" value="MFS"/>
    <property type="match status" value="1"/>
</dbReference>
<dbReference type="GO" id="GO:0022857">
    <property type="term" value="F:transmembrane transporter activity"/>
    <property type="evidence" value="ECO:0007669"/>
    <property type="project" value="InterPro"/>
</dbReference>
<keyword evidence="3 6" id="KW-0812">Transmembrane</keyword>
<evidence type="ECO:0000256" key="3">
    <source>
        <dbReference type="ARBA" id="ARBA00022692"/>
    </source>
</evidence>
<keyword evidence="2" id="KW-1003">Cell membrane</keyword>
<dbReference type="InterPro" id="IPR050189">
    <property type="entry name" value="MFS_Efflux_Transporters"/>
</dbReference>
<evidence type="ECO:0000256" key="6">
    <source>
        <dbReference type="SAM" id="Phobius"/>
    </source>
</evidence>
<evidence type="ECO:0000256" key="4">
    <source>
        <dbReference type="ARBA" id="ARBA00022989"/>
    </source>
</evidence>
<dbReference type="PANTHER" id="PTHR43124:SF3">
    <property type="entry name" value="CHLORAMPHENICOL EFFLUX PUMP RV0191"/>
    <property type="match status" value="1"/>
</dbReference>
<dbReference type="PANTHER" id="PTHR43124">
    <property type="entry name" value="PURINE EFFLUX PUMP PBUE"/>
    <property type="match status" value="1"/>
</dbReference>
<feature type="transmembrane region" description="Helical" evidence="6">
    <location>
        <begin position="220"/>
        <end position="241"/>
    </location>
</feature>
<feature type="transmembrane region" description="Helical" evidence="6">
    <location>
        <begin position="314"/>
        <end position="337"/>
    </location>
</feature>
<dbReference type="RefSeq" id="WP_127906354.1">
    <property type="nucleotide sequence ID" value="NZ_RQXX01000003.1"/>
</dbReference>
<keyword evidence="9" id="KW-1185">Reference proteome</keyword>
<evidence type="ECO:0000256" key="5">
    <source>
        <dbReference type="ARBA" id="ARBA00023136"/>
    </source>
</evidence>
<feature type="transmembrane region" description="Helical" evidence="6">
    <location>
        <begin position="380"/>
        <end position="399"/>
    </location>
</feature>
<dbReference type="InterPro" id="IPR020846">
    <property type="entry name" value="MFS_dom"/>
</dbReference>
<dbReference type="OrthoDB" id="9781976at2"/>
<evidence type="ECO:0000256" key="2">
    <source>
        <dbReference type="ARBA" id="ARBA00022475"/>
    </source>
</evidence>
<dbReference type="Proteomes" id="UP000285908">
    <property type="component" value="Unassembled WGS sequence"/>
</dbReference>
<comment type="subcellular location">
    <subcellularLocation>
        <location evidence="1">Cell membrane</location>
        <topology evidence="1">Multi-pass membrane protein</topology>
    </subcellularLocation>
</comment>
<evidence type="ECO:0000259" key="7">
    <source>
        <dbReference type="PROSITE" id="PS50850"/>
    </source>
</evidence>
<protein>
    <submittedName>
        <fullName evidence="8">MFS transporter</fullName>
    </submittedName>
</protein>
<proteinExistence type="predicted"/>
<feature type="transmembrane region" description="Helical" evidence="6">
    <location>
        <begin position="344"/>
        <end position="368"/>
    </location>
</feature>
<dbReference type="Gene3D" id="1.20.1250.20">
    <property type="entry name" value="MFS general substrate transporter like domains"/>
    <property type="match status" value="2"/>
</dbReference>
<keyword evidence="5 6" id="KW-0472">Membrane</keyword>
<dbReference type="Pfam" id="PF07690">
    <property type="entry name" value="MFS_1"/>
    <property type="match status" value="1"/>
</dbReference>
<feature type="transmembrane region" description="Helical" evidence="6">
    <location>
        <begin position="84"/>
        <end position="102"/>
    </location>
</feature>
<reference evidence="8 9" key="1">
    <citation type="submission" date="2018-11" db="EMBL/GenBank/DDBJ databases">
        <title>Mesobaculum littorinae gen. nov., sp. nov., isolated from Littorina scabra that represents a novel genus of the order Rhodobacteraceae.</title>
        <authorList>
            <person name="Li F."/>
        </authorList>
    </citation>
    <scope>NUCLEOTIDE SEQUENCE [LARGE SCALE GENOMIC DNA]</scope>
    <source>
        <strain evidence="8 9">M0103</strain>
    </source>
</reference>
<sequence>MTDAPAMPQARGRWRMLAILCLGVVGVLATWFSATAIVPELIRDWQLTPGQAAWLTNAVQLGFVAGAVGASLVNLPDILPMHRLMAGAALLAALSNAALLFVGPEGAVIARVVTGIAMAGVYPPALKLMATWFVKGRGLALGFLIGALTFGSSMPHLVRAVADGVDWRAVVWATSATALGGALVFGAFAREGPAPFGRATFNPLQSLAVLTDRPLLLANLGYFGHMWELYAMWAWILAFASAAEAVTEAGVQTFPMGSPSMLSFAVVASGVIGCLSGGWLSDRIGRCLTCAGMMIVSGTCAVLIGAFFDGPPLALALLALLWGVTVIGDSAQFSAAVTELADSAFVGTALALQMGVGYGLTVMSIWALPLFAEWIGGWQWAFLFLVRGPVLGTCAMLALRARPGAALAGGAR</sequence>
<comment type="caution">
    <text evidence="8">The sequence shown here is derived from an EMBL/GenBank/DDBJ whole genome shotgun (WGS) entry which is preliminary data.</text>
</comment>
<evidence type="ECO:0000313" key="9">
    <source>
        <dbReference type="Proteomes" id="UP000285908"/>
    </source>
</evidence>
<feature type="transmembrane region" description="Helical" evidence="6">
    <location>
        <begin position="108"/>
        <end position="126"/>
    </location>
</feature>
<feature type="transmembrane region" description="Helical" evidence="6">
    <location>
        <begin position="261"/>
        <end position="280"/>
    </location>
</feature>